<dbReference type="GO" id="GO:0008270">
    <property type="term" value="F:zinc ion binding"/>
    <property type="evidence" value="ECO:0007669"/>
    <property type="project" value="InterPro"/>
</dbReference>
<dbReference type="InterPro" id="IPR050129">
    <property type="entry name" value="Zn_alcohol_dh"/>
</dbReference>
<dbReference type="SMART" id="SM00829">
    <property type="entry name" value="PKS_ER"/>
    <property type="match status" value="1"/>
</dbReference>
<dbReference type="Proteomes" id="UP000034085">
    <property type="component" value="Chromosome"/>
</dbReference>
<dbReference type="CDD" id="cd08261">
    <property type="entry name" value="Zn_ADH7"/>
    <property type="match status" value="1"/>
</dbReference>
<dbReference type="InterPro" id="IPR011032">
    <property type="entry name" value="GroES-like_sf"/>
</dbReference>
<sequence length="340" mass="36607">MSTMNMLICQEPRKLIHEKRDIPIPEKHEALIKIKSVGICGTDIHAWGGNQPFFSYPRVLGHEICGDIVTLGEKVTQFNVGQQVAVIPYVACQQCPACLGGRTNCCEKISVIGVHQDGGFSEYLSVPATNLLQAEGIDPQAAALIEPYAISAHAVRRAAIAPGDQVLVVGAGPIGIGAAAIARADGAQVVVADTSSARREHVASRLGLPVVDPSTEDFEAQLRAQFGGSLAQKVLDATGNQHAMNNTVNLIRHGGTIVFVGLFKGDLQFSDPEFHKKETTMMGSRNATPEDFAKVGRLMAEGKLNAEMMLTHRYPFSQLAEIFERDVINNRALIKGVITF</sequence>
<dbReference type="Pfam" id="PF00107">
    <property type="entry name" value="ADH_zinc_N"/>
    <property type="match status" value="1"/>
</dbReference>
<dbReference type="OrthoDB" id="9773078at2"/>
<keyword evidence="3" id="KW-0560">Oxidoreductase</keyword>
<accession>A0A0F6TWE1</accession>
<dbReference type="PANTHER" id="PTHR43401">
    <property type="entry name" value="L-THREONINE 3-DEHYDROGENASE"/>
    <property type="match status" value="1"/>
</dbReference>
<protein>
    <submittedName>
        <fullName evidence="6">Galactonate oxidoreductase</fullName>
    </submittedName>
</protein>
<dbReference type="KEGG" id="cama:F384_16240"/>
<dbReference type="EMBL" id="CP011132">
    <property type="protein sequence ID" value="AKE59997.1"/>
    <property type="molecule type" value="Genomic_DNA"/>
</dbReference>
<gene>
    <name evidence="6" type="ORF">F384_16240</name>
</gene>
<dbReference type="InterPro" id="IPR013149">
    <property type="entry name" value="ADH-like_C"/>
</dbReference>
<comment type="cofactor">
    <cofactor evidence="4">
        <name>Zn(2+)</name>
        <dbReference type="ChEBI" id="CHEBI:29105"/>
    </cofactor>
</comment>
<evidence type="ECO:0000256" key="4">
    <source>
        <dbReference type="RuleBase" id="RU361277"/>
    </source>
</evidence>
<evidence type="ECO:0000256" key="2">
    <source>
        <dbReference type="ARBA" id="ARBA00022833"/>
    </source>
</evidence>
<dbReference type="SUPFAM" id="SSF50129">
    <property type="entry name" value="GroES-like"/>
    <property type="match status" value="1"/>
</dbReference>
<feature type="domain" description="Enoyl reductase (ER)" evidence="5">
    <location>
        <begin position="10"/>
        <end position="338"/>
    </location>
</feature>
<evidence type="ECO:0000259" key="5">
    <source>
        <dbReference type="SMART" id="SM00829"/>
    </source>
</evidence>
<evidence type="ECO:0000256" key="3">
    <source>
        <dbReference type="ARBA" id="ARBA00023002"/>
    </source>
</evidence>
<keyword evidence="2 4" id="KW-0862">Zinc</keyword>
<evidence type="ECO:0000256" key="1">
    <source>
        <dbReference type="ARBA" id="ARBA00022723"/>
    </source>
</evidence>
<name>A0A0F6TWE1_CITAM</name>
<dbReference type="PATRIC" id="fig|1261127.3.peg.3392"/>
<organism evidence="6 7">
    <name type="scientific">Citrobacter amalonaticus Y19</name>
    <dbReference type="NCBI Taxonomy" id="1261127"/>
    <lineage>
        <taxon>Bacteria</taxon>
        <taxon>Pseudomonadati</taxon>
        <taxon>Pseudomonadota</taxon>
        <taxon>Gammaproteobacteria</taxon>
        <taxon>Enterobacterales</taxon>
        <taxon>Enterobacteriaceae</taxon>
        <taxon>Citrobacter</taxon>
    </lineage>
</organism>
<dbReference type="InterPro" id="IPR036291">
    <property type="entry name" value="NAD(P)-bd_dom_sf"/>
</dbReference>
<dbReference type="PROSITE" id="PS00059">
    <property type="entry name" value="ADH_ZINC"/>
    <property type="match status" value="1"/>
</dbReference>
<keyword evidence="1 4" id="KW-0479">Metal-binding</keyword>
<dbReference type="Gene3D" id="3.40.50.720">
    <property type="entry name" value="NAD(P)-binding Rossmann-like Domain"/>
    <property type="match status" value="1"/>
</dbReference>
<dbReference type="Gene3D" id="3.90.180.10">
    <property type="entry name" value="Medium-chain alcohol dehydrogenases, catalytic domain"/>
    <property type="match status" value="1"/>
</dbReference>
<dbReference type="RefSeq" id="WP_046487095.1">
    <property type="nucleotide sequence ID" value="NZ_CP011132.1"/>
</dbReference>
<reference evidence="6 7" key="1">
    <citation type="journal article" date="2013" name="Appl. Microbiol. Biotechnol.">
        <title>Glycerol assimilation and production of 1,3-propanediol by Citrobacter amalonaticus Y19.</title>
        <authorList>
            <person name="Ainala S.K."/>
            <person name="Ashok S."/>
            <person name="Ko Y."/>
            <person name="Park S."/>
        </authorList>
    </citation>
    <scope>NUCLEOTIDE SEQUENCE [LARGE SCALE GENOMIC DNA]</scope>
    <source>
        <strain evidence="6 7">Y19</strain>
    </source>
</reference>
<proteinExistence type="inferred from homology"/>
<dbReference type="GO" id="GO:0016616">
    <property type="term" value="F:oxidoreductase activity, acting on the CH-OH group of donors, NAD or NADP as acceptor"/>
    <property type="evidence" value="ECO:0007669"/>
    <property type="project" value="UniProtKB-ARBA"/>
</dbReference>
<evidence type="ECO:0000313" key="7">
    <source>
        <dbReference type="Proteomes" id="UP000034085"/>
    </source>
</evidence>
<evidence type="ECO:0000313" key="6">
    <source>
        <dbReference type="EMBL" id="AKE59997.1"/>
    </source>
</evidence>
<dbReference type="Pfam" id="PF08240">
    <property type="entry name" value="ADH_N"/>
    <property type="match status" value="1"/>
</dbReference>
<dbReference type="InterPro" id="IPR002328">
    <property type="entry name" value="ADH_Zn_CS"/>
</dbReference>
<dbReference type="PANTHER" id="PTHR43401:SF3">
    <property type="entry name" value="L-GALACTONATE-5-DEHYDROGENASE"/>
    <property type="match status" value="1"/>
</dbReference>
<dbReference type="InterPro" id="IPR020843">
    <property type="entry name" value="ER"/>
</dbReference>
<dbReference type="InterPro" id="IPR013154">
    <property type="entry name" value="ADH-like_N"/>
</dbReference>
<dbReference type="AlphaFoldDB" id="A0A0F6TWE1"/>
<comment type="similarity">
    <text evidence="4">Belongs to the zinc-containing alcohol dehydrogenase family.</text>
</comment>
<dbReference type="HOGENOM" id="CLU_026673_11_0_6"/>
<dbReference type="SUPFAM" id="SSF51735">
    <property type="entry name" value="NAD(P)-binding Rossmann-fold domains"/>
    <property type="match status" value="1"/>
</dbReference>